<dbReference type="KEGG" id="apuu:APUU_61329S"/>
<proteinExistence type="predicted"/>
<keyword evidence="2" id="KW-0812">Transmembrane</keyword>
<feature type="region of interest" description="Disordered" evidence="1">
    <location>
        <begin position="114"/>
        <end position="142"/>
    </location>
</feature>
<organism evidence="3 4">
    <name type="scientific">Aspergillus puulaauensis</name>
    <dbReference type="NCBI Taxonomy" id="1220207"/>
    <lineage>
        <taxon>Eukaryota</taxon>
        <taxon>Fungi</taxon>
        <taxon>Dikarya</taxon>
        <taxon>Ascomycota</taxon>
        <taxon>Pezizomycotina</taxon>
        <taxon>Eurotiomycetes</taxon>
        <taxon>Eurotiomycetidae</taxon>
        <taxon>Eurotiales</taxon>
        <taxon>Aspergillaceae</taxon>
        <taxon>Aspergillus</taxon>
    </lineage>
</organism>
<name>A0A7R7XVE1_9EURO</name>
<protein>
    <submittedName>
        <fullName evidence="3">Uncharacterized protein</fullName>
    </submittedName>
</protein>
<accession>A0A7R7XVE1</accession>
<keyword evidence="2" id="KW-1133">Transmembrane helix</keyword>
<dbReference type="Proteomes" id="UP000654913">
    <property type="component" value="Chromosome 6"/>
</dbReference>
<keyword evidence="2" id="KW-0472">Membrane</keyword>
<feature type="compositionally biased region" description="Polar residues" evidence="1">
    <location>
        <begin position="43"/>
        <end position="54"/>
    </location>
</feature>
<dbReference type="SUPFAM" id="SSF53448">
    <property type="entry name" value="Nucleotide-diphospho-sugar transferases"/>
    <property type="match status" value="1"/>
</dbReference>
<feature type="compositionally biased region" description="Low complexity" evidence="1">
    <location>
        <begin position="55"/>
        <end position="70"/>
    </location>
</feature>
<feature type="transmembrane region" description="Helical" evidence="2">
    <location>
        <begin position="548"/>
        <end position="564"/>
    </location>
</feature>
<reference evidence="3" key="2">
    <citation type="submission" date="2021-02" db="EMBL/GenBank/DDBJ databases">
        <title>Aspergillus puulaauensis MK2 genome sequence.</title>
        <authorList>
            <person name="Futagami T."/>
            <person name="Mori K."/>
            <person name="Kadooka C."/>
            <person name="Tanaka T."/>
        </authorList>
    </citation>
    <scope>NUCLEOTIDE SEQUENCE</scope>
    <source>
        <strain evidence="3">MK2</strain>
    </source>
</reference>
<evidence type="ECO:0000313" key="4">
    <source>
        <dbReference type="Proteomes" id="UP000654913"/>
    </source>
</evidence>
<evidence type="ECO:0000256" key="1">
    <source>
        <dbReference type="SAM" id="MobiDB-lite"/>
    </source>
</evidence>
<gene>
    <name evidence="3" type="ORF">APUU_61329S</name>
</gene>
<feature type="transmembrane region" description="Helical" evidence="2">
    <location>
        <begin position="576"/>
        <end position="605"/>
    </location>
</feature>
<dbReference type="RefSeq" id="XP_041560467.1">
    <property type="nucleotide sequence ID" value="XM_041694660.1"/>
</dbReference>
<evidence type="ECO:0000256" key="2">
    <source>
        <dbReference type="SAM" id="Phobius"/>
    </source>
</evidence>
<reference evidence="3" key="1">
    <citation type="submission" date="2021-01" db="EMBL/GenBank/DDBJ databases">
        <authorList>
            <consortium name="Aspergillus puulaauensis MK2 genome sequencing consortium"/>
            <person name="Kazuki M."/>
            <person name="Futagami T."/>
        </authorList>
    </citation>
    <scope>NUCLEOTIDE SEQUENCE</scope>
    <source>
        <strain evidence="3">MK2</strain>
    </source>
</reference>
<dbReference type="Gene3D" id="3.90.550.10">
    <property type="entry name" value="Spore Coat Polysaccharide Biosynthesis Protein SpsA, Chain A"/>
    <property type="match status" value="1"/>
</dbReference>
<dbReference type="AlphaFoldDB" id="A0A7R7XVE1"/>
<feature type="transmembrane region" description="Helical" evidence="2">
    <location>
        <begin position="210"/>
        <end position="230"/>
    </location>
</feature>
<dbReference type="Pfam" id="PF13641">
    <property type="entry name" value="Glyco_tranf_2_3"/>
    <property type="match status" value="1"/>
</dbReference>
<feature type="region of interest" description="Disordered" evidence="1">
    <location>
        <begin position="27"/>
        <end position="89"/>
    </location>
</feature>
<dbReference type="CDD" id="cd00761">
    <property type="entry name" value="Glyco_tranf_GTA_type"/>
    <property type="match status" value="1"/>
</dbReference>
<feature type="compositionally biased region" description="Polar residues" evidence="1">
    <location>
        <begin position="123"/>
        <end position="142"/>
    </location>
</feature>
<sequence>MSGHIYIPGPLATVVEAAGCEAETACNPRLPIRTPDSVVNVPKQRSSKSGATANQSISISSGSRRGQGSSVSADEAGRRTSAVYEHPSITESTPVAKRLSMRLSWRNHITPAQIEEGRLPPGNGQSRSSSQPVSRTGGPRSTSLASHYNMASLVNIKHKRKFWLRILLEFGAYIIFVAFVYFVLIGVPLWRGAVYWLYLVVKHKFVLKGGWSIVMVLVVLFSYTPLLAPFEKSPPGPEFYSQRNIQPSSTPTCALIIPAYRSGAFIGHTLDAALKIFPASHVFVVANGNSSSPLDSTEEICRVRGVNHIWCPIGSKIIAIFVGCHAAKGFRHILLMDDDCILPLDFPVVTSRLTNGTQCISYTIKCTGADSSRLTWCQKAQDLEYKLAGLQRSFAGRVGSATFPHGAISLWNKGFLKKTMENHPGFSISEDWFMGHACRRLGGRIKMCSAVFVETGTPSALFWTSSAHTRGGFGETTLFKQRFLRWNFFVFSSLWHNMAYIAASWRLGWWEFGTKIFVVQEVYETMTYLLAPFILPISILVKPGFCMAILAAIVGLYLLQAIIFNEIHLRRKNEHVSWAIIIGYYIPFKICLSLINVVGSYWCLFKYARYFAQQRLKLTEDHKVVGMVLKLEQQMQGPTLSRKITLGRVDMVNPATRHPR</sequence>
<keyword evidence="4" id="KW-1185">Reference proteome</keyword>
<evidence type="ECO:0000313" key="3">
    <source>
        <dbReference type="EMBL" id="BCS28281.1"/>
    </source>
</evidence>
<dbReference type="InterPro" id="IPR029044">
    <property type="entry name" value="Nucleotide-diphossugar_trans"/>
</dbReference>
<dbReference type="EMBL" id="AP024448">
    <property type="protein sequence ID" value="BCS28281.1"/>
    <property type="molecule type" value="Genomic_DNA"/>
</dbReference>
<feature type="transmembrane region" description="Helical" evidence="2">
    <location>
        <begin position="166"/>
        <end position="190"/>
    </location>
</feature>
<dbReference type="GeneID" id="64978278"/>
<dbReference type="OrthoDB" id="2590398at2759"/>